<gene>
    <name evidence="2" type="ORF">L873DRAFT_1799482</name>
</gene>
<evidence type="ECO:0008006" key="4">
    <source>
        <dbReference type="Google" id="ProtNLM"/>
    </source>
</evidence>
<reference evidence="2 3" key="1">
    <citation type="journal article" date="2018" name="Nat. Ecol. Evol.">
        <title>Pezizomycetes genomes reveal the molecular basis of ectomycorrhizal truffle lifestyle.</title>
        <authorList>
            <person name="Murat C."/>
            <person name="Payen T."/>
            <person name="Noel B."/>
            <person name="Kuo A."/>
            <person name="Morin E."/>
            <person name="Chen J."/>
            <person name="Kohler A."/>
            <person name="Krizsan K."/>
            <person name="Balestrini R."/>
            <person name="Da Silva C."/>
            <person name="Montanini B."/>
            <person name="Hainaut M."/>
            <person name="Levati E."/>
            <person name="Barry K.W."/>
            <person name="Belfiori B."/>
            <person name="Cichocki N."/>
            <person name="Clum A."/>
            <person name="Dockter R.B."/>
            <person name="Fauchery L."/>
            <person name="Guy J."/>
            <person name="Iotti M."/>
            <person name="Le Tacon F."/>
            <person name="Lindquist E.A."/>
            <person name="Lipzen A."/>
            <person name="Malagnac F."/>
            <person name="Mello A."/>
            <person name="Molinier V."/>
            <person name="Miyauchi S."/>
            <person name="Poulain J."/>
            <person name="Riccioni C."/>
            <person name="Rubini A."/>
            <person name="Sitrit Y."/>
            <person name="Splivallo R."/>
            <person name="Traeger S."/>
            <person name="Wang M."/>
            <person name="Zifcakova L."/>
            <person name="Wipf D."/>
            <person name="Zambonelli A."/>
            <person name="Paolocci F."/>
            <person name="Nowrousian M."/>
            <person name="Ottonello S."/>
            <person name="Baldrian P."/>
            <person name="Spatafora J.W."/>
            <person name="Henrissat B."/>
            <person name="Nagy L.G."/>
            <person name="Aury J.M."/>
            <person name="Wincker P."/>
            <person name="Grigoriev I.V."/>
            <person name="Bonfante P."/>
            <person name="Martin F.M."/>
        </authorList>
    </citation>
    <scope>NUCLEOTIDE SEQUENCE [LARGE SCALE GENOMIC DNA]</scope>
    <source>
        <strain evidence="2 3">120613-1</strain>
    </source>
</reference>
<keyword evidence="1" id="KW-0732">Signal</keyword>
<feature type="chain" id="PRO_5018063820" description="Secreted protein" evidence="1">
    <location>
        <begin position="21"/>
        <end position="92"/>
    </location>
</feature>
<sequence length="92" mass="10419">MARWGVLTNTFILCLPLGHAPMPDSRLFRRKLILLTYLLPSVNQLRYRKQEPVYGTPPSAAVPDFTYHCPKKNTTYCPPTRIAKFGNLSASP</sequence>
<dbReference type="EMBL" id="ML120358">
    <property type="protein sequence ID" value="RPB04553.1"/>
    <property type="molecule type" value="Genomic_DNA"/>
</dbReference>
<keyword evidence="3" id="KW-1185">Reference proteome</keyword>
<organism evidence="2 3">
    <name type="scientific">Choiromyces venosus 120613-1</name>
    <dbReference type="NCBI Taxonomy" id="1336337"/>
    <lineage>
        <taxon>Eukaryota</taxon>
        <taxon>Fungi</taxon>
        <taxon>Dikarya</taxon>
        <taxon>Ascomycota</taxon>
        <taxon>Pezizomycotina</taxon>
        <taxon>Pezizomycetes</taxon>
        <taxon>Pezizales</taxon>
        <taxon>Tuberaceae</taxon>
        <taxon>Choiromyces</taxon>
    </lineage>
</organism>
<protein>
    <recommendedName>
        <fullName evidence="4">Secreted protein</fullName>
    </recommendedName>
</protein>
<feature type="signal peptide" evidence="1">
    <location>
        <begin position="1"/>
        <end position="20"/>
    </location>
</feature>
<evidence type="ECO:0000313" key="2">
    <source>
        <dbReference type="EMBL" id="RPB04553.1"/>
    </source>
</evidence>
<dbReference type="Proteomes" id="UP000276215">
    <property type="component" value="Unassembled WGS sequence"/>
</dbReference>
<dbReference type="AlphaFoldDB" id="A0A3N4K2K7"/>
<evidence type="ECO:0000256" key="1">
    <source>
        <dbReference type="SAM" id="SignalP"/>
    </source>
</evidence>
<name>A0A3N4K2K7_9PEZI</name>
<accession>A0A3N4K2K7</accession>
<evidence type="ECO:0000313" key="3">
    <source>
        <dbReference type="Proteomes" id="UP000276215"/>
    </source>
</evidence>
<proteinExistence type="predicted"/>